<dbReference type="PANTHER" id="PTHR43745">
    <property type="entry name" value="NITROREDUCTASE MJ1384-RELATED"/>
    <property type="match status" value="1"/>
</dbReference>
<protein>
    <submittedName>
        <fullName evidence="2">SagB/ThcOx family dehydrogenase</fullName>
    </submittedName>
</protein>
<reference evidence="2 3" key="1">
    <citation type="submission" date="2023-03" db="EMBL/GenBank/DDBJ databases">
        <title>Draft assemblies of triclosan tolerant bacteria isolated from returned activated sludge.</title>
        <authorList>
            <person name="Van Hamelsveld S."/>
        </authorList>
    </citation>
    <scope>NUCLEOTIDE SEQUENCE [LARGE SCALE GENOMIC DNA]</scope>
    <source>
        <strain evidence="2 3">GW210010_S58</strain>
    </source>
</reference>
<dbReference type="Gene3D" id="3.40.109.10">
    <property type="entry name" value="NADH Oxidase"/>
    <property type="match status" value="1"/>
</dbReference>
<keyword evidence="3" id="KW-1185">Reference proteome</keyword>
<dbReference type="RefSeq" id="WP_276266465.1">
    <property type="nucleotide sequence ID" value="NZ_JARJLM010000385.1"/>
</dbReference>
<accession>A0ABT6AT27</accession>
<sequence length="448" mass="51220">MSRRQDRTQLRPGNFEIFLSPIFEDTCHYGVAAYSIAAIRSLSTTCRRFYEEDHSRNGENGKLDANCRTEEEVNSNQALAGGRLTQITSMKAHFNPNIFLIIKDSGIIVWDFEKHNQYLLASDYAHRLLKIAYTQSFDPRGDSIDMELQNENLVSNKPFVEPPWGWDILSRIFHLGTKDIPQDVNPKDGVEWATNYIRTCHETLQHKIPVFRQREFPVVIPLEKPSTSILENCTLWQALSSRRTCRQFRKETVSKEKFGSILYASFGFMKDREQEINEFVPDELRQRRSSPSGGGLNSSEIYIWCHQVESLDPGIYHYNPENHSLALVRTLKNMESLSSLLAGQYFSENLAFGAFIASRFDRMWWKYGHSRAYRVSLLDIGHLSQTFQLASSAVGLNTWLSAAFKDSEVEKILGIDTLDEQVLLFVGSGYSNGGDMDPISQTLLGKQQ</sequence>
<evidence type="ECO:0000313" key="2">
    <source>
        <dbReference type="EMBL" id="MDF3835776.1"/>
    </source>
</evidence>
<dbReference type="Proteomes" id="UP001216674">
    <property type="component" value="Unassembled WGS sequence"/>
</dbReference>
<dbReference type="CDD" id="cd02142">
    <property type="entry name" value="McbC_SagB-like_oxidoreductase"/>
    <property type="match status" value="1"/>
</dbReference>
<name>A0ABT6AT27_9BURK</name>
<dbReference type="InterPro" id="IPR020051">
    <property type="entry name" value="SagB-type_dehydrogenase"/>
</dbReference>
<organism evidence="2 3">
    <name type="scientific">Cupriavidus basilensis</name>
    <dbReference type="NCBI Taxonomy" id="68895"/>
    <lineage>
        <taxon>Bacteria</taxon>
        <taxon>Pseudomonadati</taxon>
        <taxon>Pseudomonadota</taxon>
        <taxon>Betaproteobacteria</taxon>
        <taxon>Burkholderiales</taxon>
        <taxon>Burkholderiaceae</taxon>
        <taxon>Cupriavidus</taxon>
    </lineage>
</organism>
<dbReference type="InterPro" id="IPR052544">
    <property type="entry name" value="Bacteriocin_Proc_Enz"/>
</dbReference>
<dbReference type="Pfam" id="PF00881">
    <property type="entry name" value="Nitroreductase"/>
    <property type="match status" value="1"/>
</dbReference>
<evidence type="ECO:0000259" key="1">
    <source>
        <dbReference type="Pfam" id="PF00881"/>
    </source>
</evidence>
<comment type="caution">
    <text evidence="2">The sequence shown here is derived from an EMBL/GenBank/DDBJ whole genome shotgun (WGS) entry which is preliminary data.</text>
</comment>
<feature type="domain" description="Nitroreductase" evidence="1">
    <location>
        <begin position="240"/>
        <end position="430"/>
    </location>
</feature>
<dbReference type="NCBIfam" id="TIGR03605">
    <property type="entry name" value="antibiot_sagB"/>
    <property type="match status" value="1"/>
</dbReference>
<dbReference type="SUPFAM" id="SSF55469">
    <property type="entry name" value="FMN-dependent nitroreductase-like"/>
    <property type="match status" value="1"/>
</dbReference>
<dbReference type="InterPro" id="IPR000415">
    <property type="entry name" value="Nitroreductase-like"/>
</dbReference>
<dbReference type="InterPro" id="IPR029479">
    <property type="entry name" value="Nitroreductase"/>
</dbReference>
<gene>
    <name evidence="2" type="ORF">P3W85_22905</name>
</gene>
<dbReference type="EMBL" id="JARJLM010000385">
    <property type="protein sequence ID" value="MDF3835776.1"/>
    <property type="molecule type" value="Genomic_DNA"/>
</dbReference>
<dbReference type="PANTHER" id="PTHR43745:SF2">
    <property type="entry name" value="NITROREDUCTASE MJ1384-RELATED"/>
    <property type="match status" value="1"/>
</dbReference>
<proteinExistence type="predicted"/>
<evidence type="ECO:0000313" key="3">
    <source>
        <dbReference type="Proteomes" id="UP001216674"/>
    </source>
</evidence>